<dbReference type="Pfam" id="PF00072">
    <property type="entry name" value="Response_reg"/>
    <property type="match status" value="1"/>
</dbReference>
<keyword evidence="4" id="KW-0804">Transcription</keyword>
<gene>
    <name evidence="9" type="primary">yesS_2</name>
    <name evidence="9" type="ORF">CLPUN_24270</name>
</gene>
<evidence type="ECO:0000259" key="7">
    <source>
        <dbReference type="PROSITE" id="PS01124"/>
    </source>
</evidence>
<feature type="domain" description="Response regulatory" evidence="8">
    <location>
        <begin position="3"/>
        <end position="119"/>
    </location>
</feature>
<dbReference type="PANTHER" id="PTHR43280">
    <property type="entry name" value="ARAC-FAMILY TRANSCRIPTIONAL REGULATOR"/>
    <property type="match status" value="1"/>
</dbReference>
<dbReference type="PANTHER" id="PTHR43280:SF28">
    <property type="entry name" value="HTH-TYPE TRANSCRIPTIONAL ACTIVATOR RHAS"/>
    <property type="match status" value="1"/>
</dbReference>
<proteinExistence type="predicted"/>
<evidence type="ECO:0000256" key="3">
    <source>
        <dbReference type="ARBA" id="ARBA00023125"/>
    </source>
</evidence>
<protein>
    <recommendedName>
        <fullName evidence="1">Stage 0 sporulation protein A homolog</fullName>
    </recommendedName>
</protein>
<dbReference type="Pfam" id="PF12833">
    <property type="entry name" value="HTH_18"/>
    <property type="match status" value="1"/>
</dbReference>
<dbReference type="RefSeq" id="WP_158078758.1">
    <property type="nucleotide sequence ID" value="NZ_LZZM01000153.1"/>
</dbReference>
<keyword evidence="2" id="KW-0805">Transcription regulation</keyword>
<dbReference type="GO" id="GO:0000160">
    <property type="term" value="P:phosphorelay signal transduction system"/>
    <property type="evidence" value="ECO:0007669"/>
    <property type="project" value="InterPro"/>
</dbReference>
<evidence type="ECO:0000256" key="5">
    <source>
        <dbReference type="ARBA" id="ARBA00024867"/>
    </source>
</evidence>
<dbReference type="SUPFAM" id="SSF46689">
    <property type="entry name" value="Homeodomain-like"/>
    <property type="match status" value="2"/>
</dbReference>
<dbReference type="SMART" id="SM00448">
    <property type="entry name" value="REC"/>
    <property type="match status" value="1"/>
</dbReference>
<dbReference type="Proteomes" id="UP000190890">
    <property type="component" value="Unassembled WGS sequence"/>
</dbReference>
<evidence type="ECO:0000313" key="10">
    <source>
        <dbReference type="Proteomes" id="UP000190890"/>
    </source>
</evidence>
<reference evidence="9 10" key="1">
    <citation type="submission" date="2016-05" db="EMBL/GenBank/DDBJ databases">
        <title>Microbial solvent formation.</title>
        <authorList>
            <person name="Poehlein A."/>
            <person name="Montoya Solano J.D."/>
            <person name="Flitsch S."/>
            <person name="Krabben P."/>
            <person name="Duerre P."/>
            <person name="Daniel R."/>
        </authorList>
    </citation>
    <scope>NUCLEOTIDE SEQUENCE [LARGE SCALE GENOMIC DNA]</scope>
    <source>
        <strain evidence="9 10">DSM 2619</strain>
    </source>
</reference>
<comment type="function">
    <text evidence="5">May play the central regulatory role in sporulation. It may be an element of the effector pathway responsible for the activation of sporulation genes in response to nutritional stress. Spo0A may act in concert with spo0H (a sigma factor) to control the expression of some genes that are critical to the sporulation process.</text>
</comment>
<dbReference type="EMBL" id="LZZM01000153">
    <property type="protein sequence ID" value="OOM77310.1"/>
    <property type="molecule type" value="Genomic_DNA"/>
</dbReference>
<dbReference type="GO" id="GO:0003700">
    <property type="term" value="F:DNA-binding transcription factor activity"/>
    <property type="evidence" value="ECO:0007669"/>
    <property type="project" value="InterPro"/>
</dbReference>
<feature type="modified residue" description="4-aspartylphosphate" evidence="6">
    <location>
        <position position="54"/>
    </location>
</feature>
<sequence length="538" mass="63781">MINVIIVDDEPRHRKGLANLIGKLRPKYVINQFKNGNEALEFVKENKVDIIITDVKMPIMDGLVFLKKYKEMESNSKVVILSGYANFEYAQNALSLGAFDYILKPVDEYIIYEILVKVEKSIQQEEEARKREIQLIDSLNNTIQVYIENQFNKWIKGELNKERLTEIKKYFHKDGEGWVMVTKIASSNKITEDSYENNQKCLQNIKWIVTEMVKPYGDNISFYFNGNENILITVIKQNDDNVNQINFEDFNERILLIKNEYDINISIGISRRCGNIYYEAKKCFDEAMEALELRFYFKNSNIISSSDEKQIRKTNIFINSKYEELLNKCIYQQDTIGAVNLMNEILVKFLEKDYPQQNELKNNIIRIFLKIIKEINMFMTNEIYNEITMNIISAINLSENIDELRQSCNLILIKIISIFERWKRNKNKIFFDKCVKYIEENYMQDISLEDISEKFHFNPSYFSTMFKEQLGMNFIKYLLKLRIKKACELLLESDKKIYEISSLVGYKDSKYFNRVFKNQMNICPDEYRRLNSSSKLEV</sequence>
<organism evidence="9 10">
    <name type="scientific">Clostridium puniceum</name>
    <dbReference type="NCBI Taxonomy" id="29367"/>
    <lineage>
        <taxon>Bacteria</taxon>
        <taxon>Bacillati</taxon>
        <taxon>Bacillota</taxon>
        <taxon>Clostridia</taxon>
        <taxon>Eubacteriales</taxon>
        <taxon>Clostridiaceae</taxon>
        <taxon>Clostridium</taxon>
    </lineage>
</organism>
<dbReference type="Gene3D" id="1.10.10.60">
    <property type="entry name" value="Homeodomain-like"/>
    <property type="match status" value="2"/>
</dbReference>
<dbReference type="OrthoDB" id="324626at2"/>
<dbReference type="SMART" id="SM00342">
    <property type="entry name" value="HTH_ARAC"/>
    <property type="match status" value="1"/>
</dbReference>
<name>A0A1S8THP2_9CLOT</name>
<dbReference type="PROSITE" id="PS50110">
    <property type="entry name" value="RESPONSE_REGULATORY"/>
    <property type="match status" value="1"/>
</dbReference>
<keyword evidence="10" id="KW-1185">Reference proteome</keyword>
<accession>A0A1S8THP2</accession>
<evidence type="ECO:0000256" key="2">
    <source>
        <dbReference type="ARBA" id="ARBA00023015"/>
    </source>
</evidence>
<dbReference type="InterPro" id="IPR018060">
    <property type="entry name" value="HTH_AraC"/>
</dbReference>
<dbReference type="InterPro" id="IPR009057">
    <property type="entry name" value="Homeodomain-like_sf"/>
</dbReference>
<dbReference type="InterPro" id="IPR011006">
    <property type="entry name" value="CheY-like_superfamily"/>
</dbReference>
<comment type="caution">
    <text evidence="9">The sequence shown here is derived from an EMBL/GenBank/DDBJ whole genome shotgun (WGS) entry which is preliminary data.</text>
</comment>
<dbReference type="GO" id="GO:0043565">
    <property type="term" value="F:sequence-specific DNA binding"/>
    <property type="evidence" value="ECO:0007669"/>
    <property type="project" value="InterPro"/>
</dbReference>
<evidence type="ECO:0000259" key="8">
    <source>
        <dbReference type="PROSITE" id="PS50110"/>
    </source>
</evidence>
<dbReference type="AlphaFoldDB" id="A0A1S8THP2"/>
<dbReference type="Gene3D" id="3.40.50.2300">
    <property type="match status" value="1"/>
</dbReference>
<dbReference type="InterPro" id="IPR001789">
    <property type="entry name" value="Sig_transdc_resp-reg_receiver"/>
</dbReference>
<evidence type="ECO:0000256" key="4">
    <source>
        <dbReference type="ARBA" id="ARBA00023163"/>
    </source>
</evidence>
<feature type="domain" description="HTH araC/xylS-type" evidence="7">
    <location>
        <begin position="432"/>
        <end position="530"/>
    </location>
</feature>
<evidence type="ECO:0000313" key="9">
    <source>
        <dbReference type="EMBL" id="OOM77310.1"/>
    </source>
</evidence>
<dbReference type="CDD" id="cd17536">
    <property type="entry name" value="REC_YesN-like"/>
    <property type="match status" value="1"/>
</dbReference>
<keyword evidence="3" id="KW-0238">DNA-binding</keyword>
<dbReference type="SUPFAM" id="SSF52172">
    <property type="entry name" value="CheY-like"/>
    <property type="match status" value="1"/>
</dbReference>
<keyword evidence="6" id="KW-0597">Phosphoprotein</keyword>
<dbReference type="STRING" id="29367.CLPUN_24270"/>
<evidence type="ECO:0000256" key="1">
    <source>
        <dbReference type="ARBA" id="ARBA00018672"/>
    </source>
</evidence>
<dbReference type="PROSITE" id="PS01124">
    <property type="entry name" value="HTH_ARAC_FAMILY_2"/>
    <property type="match status" value="1"/>
</dbReference>
<evidence type="ECO:0000256" key="6">
    <source>
        <dbReference type="PROSITE-ProRule" id="PRU00169"/>
    </source>
</evidence>